<evidence type="ECO:0000313" key="2">
    <source>
        <dbReference type="Proteomes" id="UP000271889"/>
    </source>
</evidence>
<reference evidence="1 2" key="1">
    <citation type="submission" date="2018-11" db="EMBL/GenBank/DDBJ databases">
        <authorList>
            <consortium name="Pathogen Informatics"/>
        </authorList>
    </citation>
    <scope>NUCLEOTIDE SEQUENCE [LARGE SCALE GENOMIC DNA]</scope>
</reference>
<name>A0A3P7NP86_CYLGO</name>
<proteinExistence type="predicted"/>
<evidence type="ECO:0000313" key="1">
    <source>
        <dbReference type="EMBL" id="VDN35817.1"/>
    </source>
</evidence>
<gene>
    <name evidence="1" type="ORF">CGOC_LOCUS13041</name>
</gene>
<protein>
    <submittedName>
        <fullName evidence="1">Uncharacterized protein</fullName>
    </submittedName>
</protein>
<keyword evidence="2" id="KW-1185">Reference proteome</keyword>
<accession>A0A3P7NP86</accession>
<organism evidence="1 2">
    <name type="scientific">Cylicostephanus goldi</name>
    <name type="common">Nematode worm</name>
    <dbReference type="NCBI Taxonomy" id="71465"/>
    <lineage>
        <taxon>Eukaryota</taxon>
        <taxon>Metazoa</taxon>
        <taxon>Ecdysozoa</taxon>
        <taxon>Nematoda</taxon>
        <taxon>Chromadorea</taxon>
        <taxon>Rhabditida</taxon>
        <taxon>Rhabditina</taxon>
        <taxon>Rhabditomorpha</taxon>
        <taxon>Strongyloidea</taxon>
        <taxon>Strongylidae</taxon>
        <taxon>Cylicostephanus</taxon>
    </lineage>
</organism>
<sequence>MAMRLGTSKRLLTCYTKKLETVIAHLKGERLETLTAAAQEEEELRDSLRQLNEGIGAITAFTENIEKLLRDYATDVSSQQGLDEQTLSSFEEYS</sequence>
<dbReference type="OrthoDB" id="5864015at2759"/>
<dbReference type="AlphaFoldDB" id="A0A3P7NP86"/>
<dbReference type="Proteomes" id="UP000271889">
    <property type="component" value="Unassembled WGS sequence"/>
</dbReference>
<dbReference type="EMBL" id="UYRV01127802">
    <property type="protein sequence ID" value="VDN35817.1"/>
    <property type="molecule type" value="Genomic_DNA"/>
</dbReference>